<evidence type="ECO:0000256" key="7">
    <source>
        <dbReference type="ARBA" id="ARBA00023033"/>
    </source>
</evidence>
<keyword evidence="9" id="KW-1185">Reference proteome</keyword>
<keyword evidence="6" id="KW-0560">Oxidoreductase</keyword>
<dbReference type="SUPFAM" id="SSF51905">
    <property type="entry name" value="FAD/NAD(P)-binding domain"/>
    <property type="match status" value="2"/>
</dbReference>
<dbReference type="Pfam" id="PF00743">
    <property type="entry name" value="FMO-like"/>
    <property type="match status" value="1"/>
</dbReference>
<comment type="cofactor">
    <cofactor evidence="1">
        <name>FAD</name>
        <dbReference type="ChEBI" id="CHEBI:57692"/>
    </cofactor>
</comment>
<gene>
    <name evidence="8" type="ORF">BDP27DRAFT_1363971</name>
</gene>
<evidence type="ECO:0000256" key="6">
    <source>
        <dbReference type="ARBA" id="ARBA00023002"/>
    </source>
</evidence>
<reference evidence="8" key="1">
    <citation type="submission" date="2020-11" db="EMBL/GenBank/DDBJ databases">
        <authorList>
            <consortium name="DOE Joint Genome Institute"/>
            <person name="Ahrendt S."/>
            <person name="Riley R."/>
            <person name="Andreopoulos W."/>
            <person name="Labutti K."/>
            <person name="Pangilinan J."/>
            <person name="Ruiz-Duenas F.J."/>
            <person name="Barrasa J.M."/>
            <person name="Sanchez-Garcia M."/>
            <person name="Camarero S."/>
            <person name="Miyauchi S."/>
            <person name="Serrano A."/>
            <person name="Linde D."/>
            <person name="Babiker R."/>
            <person name="Drula E."/>
            <person name="Ayuso-Fernandez I."/>
            <person name="Pacheco R."/>
            <person name="Padilla G."/>
            <person name="Ferreira P."/>
            <person name="Barriuso J."/>
            <person name="Kellner H."/>
            <person name="Castanera R."/>
            <person name="Alfaro M."/>
            <person name="Ramirez L."/>
            <person name="Pisabarro A.G."/>
            <person name="Kuo A."/>
            <person name="Tritt A."/>
            <person name="Lipzen A."/>
            <person name="He G."/>
            <person name="Yan M."/>
            <person name="Ng V."/>
            <person name="Cullen D."/>
            <person name="Martin F."/>
            <person name="Rosso M.-N."/>
            <person name="Henrissat B."/>
            <person name="Hibbett D."/>
            <person name="Martinez A.T."/>
            <person name="Grigoriev I.V."/>
        </authorList>
    </citation>
    <scope>NUCLEOTIDE SEQUENCE</scope>
    <source>
        <strain evidence="8">AH 40177</strain>
    </source>
</reference>
<dbReference type="Gene3D" id="3.50.50.60">
    <property type="entry name" value="FAD/NAD(P)-binding domain"/>
    <property type="match status" value="2"/>
</dbReference>
<accession>A0A9P5PSE7</accession>
<dbReference type="Proteomes" id="UP000772434">
    <property type="component" value="Unassembled WGS sequence"/>
</dbReference>
<evidence type="ECO:0000256" key="4">
    <source>
        <dbReference type="ARBA" id="ARBA00022827"/>
    </source>
</evidence>
<dbReference type="OrthoDB" id="66881at2759"/>
<proteinExistence type="inferred from homology"/>
<sequence length="568" mass="64294">MFSTNRMANEQPLNTTDTSLDCLVVGAGFGGIYTLYCLRKLGYSVKIFECSADIGGIWYSNCYPGARVDSEVPVYEYSLEEVWRDWTWSEKFPGRDELRRYFNHVDKKLDIRKDVLLNKRVVKARFNTETDHWTVTAEDGTAVQARFLVLCTGFASKIYIPKLKGLDSFQGISHHTAHWPQEGVELKGKRVGVVGTGASGVQVIQETAADVKHLTVFQRTPNYALPMMQTKLDKESQDKMKPLYPAIFQYRRETVNGHRYDKLSKKVFEATPSERILHFENMWSMGGFHFAIENYADFITDQASNDELYEFWKRKVRERLHDHSMQEKLAPSISPHPLGAKRMSLEQTYYEVYNRSNVELIDLNQFPINEITPQGVLTADGVEHELDVLILATGFDSHTGGITQIDICDVEGKSIKDKWADGVATNLGLTTAGFPNMFFMYGPQSPTAFSNAPTQTDIQGEWIINCIEHMSSNGFTRIDAQVEAEQEWRNKVLAFGSMTLVPKARGWYMGSNVEGQSAFLQMIYHGFKLIKSHAGKAVEPYNFMGGVDVYDKSITECAAQGYVGFTLT</sequence>
<evidence type="ECO:0000313" key="9">
    <source>
        <dbReference type="Proteomes" id="UP000772434"/>
    </source>
</evidence>
<dbReference type="EMBL" id="JADNRY010000059">
    <property type="protein sequence ID" value="KAF9068548.1"/>
    <property type="molecule type" value="Genomic_DNA"/>
</dbReference>
<dbReference type="InterPro" id="IPR036188">
    <property type="entry name" value="FAD/NAD-bd_sf"/>
</dbReference>
<comment type="similarity">
    <text evidence="2">Belongs to the FAD-binding monooxygenase family.</text>
</comment>
<evidence type="ECO:0000256" key="2">
    <source>
        <dbReference type="ARBA" id="ARBA00010139"/>
    </source>
</evidence>
<keyword evidence="3" id="KW-0285">Flavoprotein</keyword>
<dbReference type="InterPro" id="IPR050775">
    <property type="entry name" value="FAD-binding_Monooxygenases"/>
</dbReference>
<dbReference type="InterPro" id="IPR020946">
    <property type="entry name" value="Flavin_mOase-like"/>
</dbReference>
<organism evidence="8 9">
    <name type="scientific">Rhodocollybia butyracea</name>
    <dbReference type="NCBI Taxonomy" id="206335"/>
    <lineage>
        <taxon>Eukaryota</taxon>
        <taxon>Fungi</taxon>
        <taxon>Dikarya</taxon>
        <taxon>Basidiomycota</taxon>
        <taxon>Agaricomycotina</taxon>
        <taxon>Agaricomycetes</taxon>
        <taxon>Agaricomycetidae</taxon>
        <taxon>Agaricales</taxon>
        <taxon>Marasmiineae</taxon>
        <taxon>Omphalotaceae</taxon>
        <taxon>Rhodocollybia</taxon>
    </lineage>
</organism>
<name>A0A9P5PSE7_9AGAR</name>
<evidence type="ECO:0000256" key="5">
    <source>
        <dbReference type="ARBA" id="ARBA00022857"/>
    </source>
</evidence>
<protein>
    <submittedName>
        <fullName evidence="8">FAD dependent oxidoreductase</fullName>
    </submittedName>
</protein>
<dbReference type="GO" id="GO:0004499">
    <property type="term" value="F:N,N-dimethylaniline monooxygenase activity"/>
    <property type="evidence" value="ECO:0007669"/>
    <property type="project" value="InterPro"/>
</dbReference>
<keyword evidence="5" id="KW-0521">NADP</keyword>
<keyword evidence="7" id="KW-0503">Monooxygenase</keyword>
<evidence type="ECO:0000313" key="8">
    <source>
        <dbReference type="EMBL" id="KAF9068548.1"/>
    </source>
</evidence>
<dbReference type="GO" id="GO:0050660">
    <property type="term" value="F:flavin adenine dinucleotide binding"/>
    <property type="evidence" value="ECO:0007669"/>
    <property type="project" value="InterPro"/>
</dbReference>
<dbReference type="GO" id="GO:0050661">
    <property type="term" value="F:NADP binding"/>
    <property type="evidence" value="ECO:0007669"/>
    <property type="project" value="InterPro"/>
</dbReference>
<dbReference type="PANTHER" id="PTHR43098:SF3">
    <property type="entry name" value="L-ORNITHINE N(5)-MONOOXYGENASE-RELATED"/>
    <property type="match status" value="1"/>
</dbReference>
<comment type="caution">
    <text evidence="8">The sequence shown here is derived from an EMBL/GenBank/DDBJ whole genome shotgun (WGS) entry which is preliminary data.</text>
</comment>
<dbReference type="AlphaFoldDB" id="A0A9P5PSE7"/>
<keyword evidence="4" id="KW-0274">FAD</keyword>
<dbReference type="PANTHER" id="PTHR43098">
    <property type="entry name" value="L-ORNITHINE N(5)-MONOOXYGENASE-RELATED"/>
    <property type="match status" value="1"/>
</dbReference>
<evidence type="ECO:0000256" key="1">
    <source>
        <dbReference type="ARBA" id="ARBA00001974"/>
    </source>
</evidence>
<evidence type="ECO:0000256" key="3">
    <source>
        <dbReference type="ARBA" id="ARBA00022630"/>
    </source>
</evidence>